<keyword evidence="8" id="KW-0723">Serine/threonine-protein kinase</keyword>
<keyword evidence="1" id="KW-0808">Transferase</keyword>
<accession>A0A9X2FEZ9</accession>
<keyword evidence="4" id="KW-0067">ATP-binding</keyword>
<evidence type="ECO:0000256" key="4">
    <source>
        <dbReference type="ARBA" id="ARBA00022840"/>
    </source>
</evidence>
<evidence type="ECO:0000256" key="1">
    <source>
        <dbReference type="ARBA" id="ARBA00022679"/>
    </source>
</evidence>
<dbReference type="EMBL" id="JAMXLR010000092">
    <property type="protein sequence ID" value="MCO6047870.1"/>
    <property type="molecule type" value="Genomic_DNA"/>
</dbReference>
<dbReference type="PROSITE" id="PS50011">
    <property type="entry name" value="PROTEIN_KINASE_DOM"/>
    <property type="match status" value="1"/>
</dbReference>
<organism evidence="8 9">
    <name type="scientific">Aeoliella straminimaris</name>
    <dbReference type="NCBI Taxonomy" id="2954799"/>
    <lineage>
        <taxon>Bacteria</taxon>
        <taxon>Pseudomonadati</taxon>
        <taxon>Planctomycetota</taxon>
        <taxon>Planctomycetia</taxon>
        <taxon>Pirellulales</taxon>
        <taxon>Lacipirellulaceae</taxon>
        <taxon>Aeoliella</taxon>
    </lineage>
</organism>
<dbReference type="PANTHER" id="PTHR43289">
    <property type="entry name" value="MITOGEN-ACTIVATED PROTEIN KINASE KINASE KINASE 20-RELATED"/>
    <property type="match status" value="1"/>
</dbReference>
<sequence length="349" mass="38037">MGDVVQLVGDFEVLETLGSGAAGSAYKARNRETGEMVAVKLMHERMASQPDIQNRFVREVSVLQKLDHPNVVRYVDCGLDDGRIYLAMEWVEFGSLDSVLSRRGTLPWREAVEVAMQICSGLEHAHSKGIIHRDLKPANLFLSSDGLVKIGDFGLARDADLHRLTVTGNTVGSCRYMAPEQVRGEDVLTGAVDIYALGCLLYRMLSGRAPFDGATIIEIFEAHLYTDIPLIDGPRGDRPQALDDLVTLMLTKDVSQRPGQASEVHEALAAILAGEKVAEEFTPAVQPESAEATPEEQPAEPTDPEPNLTQRLMSGQPPAEARTPNLRIVLIVVGLAVLIGVVVWIAQNR</sequence>
<dbReference type="InterPro" id="IPR008271">
    <property type="entry name" value="Ser/Thr_kinase_AS"/>
</dbReference>
<dbReference type="GO" id="GO:0005524">
    <property type="term" value="F:ATP binding"/>
    <property type="evidence" value="ECO:0007669"/>
    <property type="project" value="UniProtKB-KW"/>
</dbReference>
<dbReference type="Proteomes" id="UP001155241">
    <property type="component" value="Unassembled WGS sequence"/>
</dbReference>
<dbReference type="Pfam" id="PF00069">
    <property type="entry name" value="Pkinase"/>
    <property type="match status" value="1"/>
</dbReference>
<evidence type="ECO:0000313" key="8">
    <source>
        <dbReference type="EMBL" id="MCO6047870.1"/>
    </source>
</evidence>
<evidence type="ECO:0000259" key="7">
    <source>
        <dbReference type="PROSITE" id="PS50011"/>
    </source>
</evidence>
<keyword evidence="3 8" id="KW-0418">Kinase</keyword>
<dbReference type="RefSeq" id="WP_252855976.1">
    <property type="nucleotide sequence ID" value="NZ_JAMXLR010000092.1"/>
</dbReference>
<evidence type="ECO:0000256" key="6">
    <source>
        <dbReference type="SAM" id="Phobius"/>
    </source>
</evidence>
<dbReference type="GO" id="GO:0004674">
    <property type="term" value="F:protein serine/threonine kinase activity"/>
    <property type="evidence" value="ECO:0007669"/>
    <property type="project" value="UniProtKB-KW"/>
</dbReference>
<keyword evidence="6" id="KW-1133">Transmembrane helix</keyword>
<name>A0A9X2FEZ9_9BACT</name>
<keyword evidence="2" id="KW-0547">Nucleotide-binding</keyword>
<evidence type="ECO:0000256" key="5">
    <source>
        <dbReference type="SAM" id="MobiDB-lite"/>
    </source>
</evidence>
<protein>
    <submittedName>
        <fullName evidence="8">Serine/threonine protein kinase</fullName>
    </submittedName>
</protein>
<gene>
    <name evidence="8" type="ORF">NG895_28530</name>
</gene>
<keyword evidence="6" id="KW-0472">Membrane</keyword>
<dbReference type="Gene3D" id="1.10.510.10">
    <property type="entry name" value="Transferase(Phosphotransferase) domain 1"/>
    <property type="match status" value="1"/>
</dbReference>
<comment type="caution">
    <text evidence="8">The sequence shown here is derived from an EMBL/GenBank/DDBJ whole genome shotgun (WGS) entry which is preliminary data.</text>
</comment>
<dbReference type="PANTHER" id="PTHR43289:SF6">
    <property type="entry name" value="SERINE_THREONINE-PROTEIN KINASE NEKL-3"/>
    <property type="match status" value="1"/>
</dbReference>
<feature type="transmembrane region" description="Helical" evidence="6">
    <location>
        <begin position="326"/>
        <end position="346"/>
    </location>
</feature>
<reference evidence="8" key="1">
    <citation type="submission" date="2022-06" db="EMBL/GenBank/DDBJ databases">
        <title>Aeoliella straminimaris, a novel planctomycete from sediments.</title>
        <authorList>
            <person name="Vitorino I.R."/>
            <person name="Lage O.M."/>
        </authorList>
    </citation>
    <scope>NUCLEOTIDE SEQUENCE</scope>
    <source>
        <strain evidence="8">ICT_H6.2</strain>
    </source>
</reference>
<feature type="region of interest" description="Disordered" evidence="5">
    <location>
        <begin position="283"/>
        <end position="319"/>
    </location>
</feature>
<evidence type="ECO:0000313" key="9">
    <source>
        <dbReference type="Proteomes" id="UP001155241"/>
    </source>
</evidence>
<dbReference type="SUPFAM" id="SSF56112">
    <property type="entry name" value="Protein kinase-like (PK-like)"/>
    <property type="match status" value="1"/>
</dbReference>
<dbReference type="AlphaFoldDB" id="A0A9X2FEZ9"/>
<evidence type="ECO:0000256" key="2">
    <source>
        <dbReference type="ARBA" id="ARBA00022741"/>
    </source>
</evidence>
<keyword evidence="9" id="KW-1185">Reference proteome</keyword>
<dbReference type="InterPro" id="IPR000719">
    <property type="entry name" value="Prot_kinase_dom"/>
</dbReference>
<keyword evidence="6" id="KW-0812">Transmembrane</keyword>
<dbReference type="InterPro" id="IPR011009">
    <property type="entry name" value="Kinase-like_dom_sf"/>
</dbReference>
<dbReference type="CDD" id="cd14014">
    <property type="entry name" value="STKc_PknB_like"/>
    <property type="match status" value="1"/>
</dbReference>
<proteinExistence type="predicted"/>
<dbReference type="SMART" id="SM00220">
    <property type="entry name" value="S_TKc"/>
    <property type="match status" value="1"/>
</dbReference>
<evidence type="ECO:0000256" key="3">
    <source>
        <dbReference type="ARBA" id="ARBA00022777"/>
    </source>
</evidence>
<dbReference type="PROSITE" id="PS00108">
    <property type="entry name" value="PROTEIN_KINASE_ST"/>
    <property type="match status" value="1"/>
</dbReference>
<feature type="domain" description="Protein kinase" evidence="7">
    <location>
        <begin position="11"/>
        <end position="268"/>
    </location>
</feature>